<feature type="compositionally biased region" description="Polar residues" evidence="1">
    <location>
        <begin position="126"/>
        <end position="144"/>
    </location>
</feature>
<proteinExistence type="predicted"/>
<accession>A0A0B1SW24</accession>
<feature type="region of interest" description="Disordered" evidence="1">
    <location>
        <begin position="288"/>
        <end position="312"/>
    </location>
</feature>
<feature type="region of interest" description="Disordered" evidence="1">
    <location>
        <begin position="125"/>
        <end position="144"/>
    </location>
</feature>
<name>A0A0B1SW24_OESDE</name>
<evidence type="ECO:0000313" key="3">
    <source>
        <dbReference type="Proteomes" id="UP000053660"/>
    </source>
</evidence>
<evidence type="ECO:0000313" key="2">
    <source>
        <dbReference type="EMBL" id="KHJ88096.1"/>
    </source>
</evidence>
<dbReference type="Proteomes" id="UP000053660">
    <property type="component" value="Unassembled WGS sequence"/>
</dbReference>
<organism evidence="2 3">
    <name type="scientific">Oesophagostomum dentatum</name>
    <name type="common">Nodular worm</name>
    <dbReference type="NCBI Taxonomy" id="61180"/>
    <lineage>
        <taxon>Eukaryota</taxon>
        <taxon>Metazoa</taxon>
        <taxon>Ecdysozoa</taxon>
        <taxon>Nematoda</taxon>
        <taxon>Chromadorea</taxon>
        <taxon>Rhabditida</taxon>
        <taxon>Rhabditina</taxon>
        <taxon>Rhabditomorpha</taxon>
        <taxon>Strongyloidea</taxon>
        <taxon>Strongylidae</taxon>
        <taxon>Oesophagostomum</taxon>
    </lineage>
</organism>
<keyword evidence="3" id="KW-1185">Reference proteome</keyword>
<evidence type="ECO:0000256" key="1">
    <source>
        <dbReference type="SAM" id="MobiDB-lite"/>
    </source>
</evidence>
<sequence>MMNCLEPILSDYVMNQLTDQGGYYQARNDILRTAMVQDAGSPPPNAPSSIPSQYVDLDLRSFITVNQNRVYQDYPSTIRRKPLIGHPISARELRRRVDTLEDAVYTPIIVNGTLYFVSMDDDTRTAKSSSDVDTNQPARTATSASSVDMSDVAFTMKELKDILPQYAVEKLERYYKAECEEAYGTAPDRTALKLRNAISTLVQFMRSYSPSHLAVATILANTDDSEIIQLRNALNMIQPDRATPLSRSAYSSSTFFDTSTHSQSVTGDPFTSLTSTTTVSTAYTGAEDDYAESTAKPATKGESYEERRPRTKSLHTPAAWAMETAAVPSDSISTAYSYGRILDDTMTARGDELLEKPELIVEWERPKYLPVWNYYGAIPRMSEASLSTETAMSVDNETLDRIRSEISMMSTALAKSCRTNARVDSPEREAHTAFSIED</sequence>
<dbReference type="OrthoDB" id="5829559at2759"/>
<dbReference type="EMBL" id="KN556447">
    <property type="protein sequence ID" value="KHJ88096.1"/>
    <property type="molecule type" value="Genomic_DNA"/>
</dbReference>
<reference evidence="2 3" key="1">
    <citation type="submission" date="2014-03" db="EMBL/GenBank/DDBJ databases">
        <title>Draft genome of the hookworm Oesophagostomum dentatum.</title>
        <authorList>
            <person name="Mitreva M."/>
        </authorList>
    </citation>
    <scope>NUCLEOTIDE SEQUENCE [LARGE SCALE GENOMIC DNA]</scope>
    <source>
        <strain evidence="2 3">OD-Hann</strain>
    </source>
</reference>
<dbReference type="AlphaFoldDB" id="A0A0B1SW24"/>
<gene>
    <name evidence="2" type="ORF">OESDEN_12114</name>
</gene>
<protein>
    <submittedName>
        <fullName evidence="2">Uncharacterized protein</fullName>
    </submittedName>
</protein>